<proteinExistence type="predicted"/>
<evidence type="ECO:0000259" key="1">
    <source>
        <dbReference type="SMART" id="SM00418"/>
    </source>
</evidence>
<dbReference type="InterPro" id="IPR036388">
    <property type="entry name" value="WH-like_DNA-bd_sf"/>
</dbReference>
<reference evidence="2 3" key="1">
    <citation type="submission" date="2020-12" db="EMBL/GenBank/DDBJ databases">
        <title>A novel species.</title>
        <authorList>
            <person name="Li K."/>
        </authorList>
    </citation>
    <scope>NUCLEOTIDE SEQUENCE [LARGE SCALE GENOMIC DNA]</scope>
    <source>
        <strain evidence="2 3">ZYC-3</strain>
    </source>
</reference>
<dbReference type="CDD" id="cd00090">
    <property type="entry name" value="HTH_ARSR"/>
    <property type="match status" value="1"/>
</dbReference>
<feature type="domain" description="HTH arsR-type" evidence="1">
    <location>
        <begin position="254"/>
        <end position="324"/>
    </location>
</feature>
<dbReference type="SMART" id="SM00418">
    <property type="entry name" value="HTH_ARSR"/>
    <property type="match status" value="1"/>
</dbReference>
<dbReference type="InterPro" id="IPR036390">
    <property type="entry name" value="WH_DNA-bd_sf"/>
</dbReference>
<dbReference type="KEGG" id="slf:JEQ17_25455"/>
<dbReference type="Proteomes" id="UP000595636">
    <property type="component" value="Chromosome"/>
</dbReference>
<gene>
    <name evidence="2" type="ORF">JEQ17_25455</name>
</gene>
<accession>A0A7T7I7H6</accession>
<dbReference type="Gene3D" id="1.10.10.10">
    <property type="entry name" value="Winged helix-like DNA-binding domain superfamily/Winged helix DNA-binding domain"/>
    <property type="match status" value="1"/>
</dbReference>
<dbReference type="SUPFAM" id="SSF46785">
    <property type="entry name" value="Winged helix' DNA-binding domain"/>
    <property type="match status" value="1"/>
</dbReference>
<dbReference type="GO" id="GO:0003700">
    <property type="term" value="F:DNA-binding transcription factor activity"/>
    <property type="evidence" value="ECO:0007669"/>
    <property type="project" value="InterPro"/>
</dbReference>
<evidence type="ECO:0000313" key="2">
    <source>
        <dbReference type="EMBL" id="QQM42445.1"/>
    </source>
</evidence>
<dbReference type="EMBL" id="CP066831">
    <property type="protein sequence ID" value="QQM42445.1"/>
    <property type="molecule type" value="Genomic_DNA"/>
</dbReference>
<keyword evidence="3" id="KW-1185">Reference proteome</keyword>
<evidence type="ECO:0000313" key="3">
    <source>
        <dbReference type="Proteomes" id="UP000595636"/>
    </source>
</evidence>
<organism evidence="2 3">
    <name type="scientific">Streptomyces liliifuscus</name>
    <dbReference type="NCBI Taxonomy" id="2797636"/>
    <lineage>
        <taxon>Bacteria</taxon>
        <taxon>Bacillati</taxon>
        <taxon>Actinomycetota</taxon>
        <taxon>Actinomycetes</taxon>
        <taxon>Kitasatosporales</taxon>
        <taxon>Streptomycetaceae</taxon>
        <taxon>Streptomyces</taxon>
    </lineage>
</organism>
<dbReference type="InterPro" id="IPR011991">
    <property type="entry name" value="ArsR-like_HTH"/>
</dbReference>
<protein>
    <submittedName>
        <fullName evidence="2">Winged helix-turn-helix transcriptional regulator</fullName>
    </submittedName>
</protein>
<dbReference type="InterPro" id="IPR001845">
    <property type="entry name" value="HTH_ArsR_DNA-bd_dom"/>
</dbReference>
<name>A0A7T7I7H6_9ACTN</name>
<dbReference type="AlphaFoldDB" id="A0A7T7I7H6"/>
<dbReference type="Pfam" id="PF12840">
    <property type="entry name" value="HTH_20"/>
    <property type="match status" value="1"/>
</dbReference>
<sequence>MLRIHFTNHDLQNIRLVREPDPLWELVCSMCRLQTRQGPLEFGHWRQSVRERIQQDAPLNHAVQPLKTLIPSFGYIPDFLTPPVTGADLSAGLELVRATPRRRLASELTQLAGSRPVPSWAASLGRPGCGALSSLAQALGVYFGALLAPSWSHVRTVVGNDVGIRTQALLDGGTQALLNGLRPLARWNSPVLEVDYPVERDLHLGGRGLTLVPSYFCWRRPTALADPGLPPVLVYPVAKNPLDLPCTTEDGLVRLLGRSRAAVLVEVVRRSGRTTSEVAAAVGLALPSVSYQIGVLRDGGLVASHRDGKYVLHTATPLGRQLLAVAPWDEAGVVSTPGGPGSFRR</sequence>